<keyword evidence="3" id="KW-1185">Reference proteome</keyword>
<reference evidence="2" key="1">
    <citation type="submission" date="2010-12" db="EMBL/GenBank/DDBJ databases">
        <title>Complete sequence of Bacillus cellulosilyticus DSM 2522.</title>
        <authorList>
            <consortium name="US DOE Joint Genome Institute"/>
            <person name="Lucas S."/>
            <person name="Copeland A."/>
            <person name="Lapidus A."/>
            <person name="Cheng J.-F."/>
            <person name="Bruce D."/>
            <person name="Goodwin L."/>
            <person name="Pitluck S."/>
            <person name="Chertkov O."/>
            <person name="Detter J.C."/>
            <person name="Han C."/>
            <person name="Tapia R."/>
            <person name="Land M."/>
            <person name="Hauser L."/>
            <person name="Jeffries C."/>
            <person name="Kyrpides N."/>
            <person name="Ivanova N."/>
            <person name="Mikhailova N."/>
            <person name="Brumm P."/>
            <person name="Mead D."/>
            <person name="Woyke T."/>
        </authorList>
    </citation>
    <scope>NUCLEOTIDE SEQUENCE [LARGE SCALE GENOMIC DNA]</scope>
    <source>
        <strain evidence="2">DSM 2522</strain>
    </source>
</reference>
<dbReference type="Pfam" id="PF05119">
    <property type="entry name" value="Terminase_4"/>
    <property type="match status" value="1"/>
</dbReference>
<sequence>MQGRKAKPISAIEAEGNKGRYTKEELERRRNAEIKPPNDNVECPKWLKGEARKEWNRISEELFDLGLLTNIDVGALAICCDAYGKYVQASRKIKATEMLIEHSNTAKKTNLIINPLIQITAKYADIYKKYMTEFGLSPSARARLAVANKDGEDEDDDSDLD</sequence>
<dbReference type="EMBL" id="CP002394">
    <property type="protein sequence ID" value="ADU30990.1"/>
    <property type="molecule type" value="Genomic_DNA"/>
</dbReference>
<name>E6TVH3_EVAC2</name>
<evidence type="ECO:0000256" key="1">
    <source>
        <dbReference type="SAM" id="MobiDB-lite"/>
    </source>
</evidence>
<dbReference type="NCBIfam" id="TIGR01558">
    <property type="entry name" value="sm_term_P27"/>
    <property type="match status" value="1"/>
</dbReference>
<dbReference type="Proteomes" id="UP000001401">
    <property type="component" value="Chromosome"/>
</dbReference>
<accession>E6TVH3</accession>
<evidence type="ECO:0000313" key="2">
    <source>
        <dbReference type="EMBL" id="ADU30990.1"/>
    </source>
</evidence>
<organism evidence="2 3">
    <name type="scientific">Evansella cellulosilytica (strain ATCC 21833 / DSM 2522 / FERM P-1141 / JCM 9156 / N-4)</name>
    <name type="common">Bacillus cellulosilyticus</name>
    <dbReference type="NCBI Taxonomy" id="649639"/>
    <lineage>
        <taxon>Bacteria</taxon>
        <taxon>Bacillati</taxon>
        <taxon>Bacillota</taxon>
        <taxon>Bacilli</taxon>
        <taxon>Bacillales</taxon>
        <taxon>Bacillaceae</taxon>
        <taxon>Evansella</taxon>
    </lineage>
</organism>
<gene>
    <name evidence="2" type="ordered locus">Bcell_2735</name>
</gene>
<feature type="region of interest" description="Disordered" evidence="1">
    <location>
        <begin position="1"/>
        <end position="37"/>
    </location>
</feature>
<dbReference type="AlphaFoldDB" id="E6TVH3"/>
<dbReference type="OrthoDB" id="6010489at2"/>
<feature type="compositionally biased region" description="Basic and acidic residues" evidence="1">
    <location>
        <begin position="15"/>
        <end position="33"/>
    </location>
</feature>
<protein>
    <submittedName>
        <fullName evidence="2">Phage terminase, small subunit, P27 family</fullName>
    </submittedName>
</protein>
<dbReference type="STRING" id="649639.Bcell_2735"/>
<dbReference type="eggNOG" id="COG3747">
    <property type="taxonomic scope" value="Bacteria"/>
</dbReference>
<dbReference type="HOGENOM" id="CLU_107958_1_0_9"/>
<proteinExistence type="predicted"/>
<evidence type="ECO:0000313" key="3">
    <source>
        <dbReference type="Proteomes" id="UP000001401"/>
    </source>
</evidence>
<dbReference type="KEGG" id="bco:Bcell_2735"/>
<dbReference type="RefSeq" id="WP_013489323.1">
    <property type="nucleotide sequence ID" value="NC_014829.1"/>
</dbReference>
<dbReference type="InterPro" id="IPR006448">
    <property type="entry name" value="Phage_term_ssu_P27"/>
</dbReference>